<evidence type="ECO:0000313" key="1">
    <source>
        <dbReference type="EMBL" id="RVW79624.1"/>
    </source>
</evidence>
<protein>
    <submittedName>
        <fullName evidence="1">Uncharacterized protein</fullName>
    </submittedName>
</protein>
<evidence type="ECO:0000313" key="2">
    <source>
        <dbReference type="Proteomes" id="UP000288805"/>
    </source>
</evidence>
<comment type="caution">
    <text evidence="1">The sequence shown here is derived from an EMBL/GenBank/DDBJ whole genome shotgun (WGS) entry which is preliminary data.</text>
</comment>
<dbReference type="Proteomes" id="UP000288805">
    <property type="component" value="Unassembled WGS sequence"/>
</dbReference>
<dbReference type="AlphaFoldDB" id="A0A438H4Z3"/>
<organism evidence="1 2">
    <name type="scientific">Vitis vinifera</name>
    <name type="common">Grape</name>
    <dbReference type="NCBI Taxonomy" id="29760"/>
    <lineage>
        <taxon>Eukaryota</taxon>
        <taxon>Viridiplantae</taxon>
        <taxon>Streptophyta</taxon>
        <taxon>Embryophyta</taxon>
        <taxon>Tracheophyta</taxon>
        <taxon>Spermatophyta</taxon>
        <taxon>Magnoliopsida</taxon>
        <taxon>eudicotyledons</taxon>
        <taxon>Gunneridae</taxon>
        <taxon>Pentapetalae</taxon>
        <taxon>rosids</taxon>
        <taxon>Vitales</taxon>
        <taxon>Vitaceae</taxon>
        <taxon>Viteae</taxon>
        <taxon>Vitis</taxon>
    </lineage>
</organism>
<name>A0A438H4Z3_VITVI</name>
<reference evidence="1 2" key="1">
    <citation type="journal article" date="2018" name="PLoS Genet.">
        <title>Population sequencing reveals clonal diversity and ancestral inbreeding in the grapevine cultivar Chardonnay.</title>
        <authorList>
            <person name="Roach M.J."/>
            <person name="Johnson D.L."/>
            <person name="Bohlmann J."/>
            <person name="van Vuuren H.J."/>
            <person name="Jones S.J."/>
            <person name="Pretorius I.S."/>
            <person name="Schmidt S.A."/>
            <person name="Borneman A.R."/>
        </authorList>
    </citation>
    <scope>NUCLEOTIDE SEQUENCE [LARGE SCALE GENOMIC DNA]</scope>
    <source>
        <strain evidence="2">cv. Chardonnay</strain>
        <tissue evidence="1">Leaf</tissue>
    </source>
</reference>
<proteinExistence type="predicted"/>
<gene>
    <name evidence="1" type="ORF">CK203_049969</name>
</gene>
<dbReference type="InterPro" id="IPR053290">
    <property type="entry name" value="TSET_complex_member"/>
</dbReference>
<dbReference type="EMBL" id="QGNW01000278">
    <property type="protein sequence ID" value="RVW79624.1"/>
    <property type="molecule type" value="Genomic_DNA"/>
</dbReference>
<dbReference type="PANTHER" id="PTHR45521:SF2">
    <property type="entry name" value="TRANSDUCIN_WD40 REPEAT-LIKE SUPERFAMILY PROTEIN"/>
    <property type="match status" value="1"/>
</dbReference>
<accession>A0A438H4Z3</accession>
<sequence>MGGEIAHPHGGIDQLLEVYCMVAHPLQPHLVATGTNIGVIVSEFDARSLPAVAALPTPVGSREHSAVYVVERELKLLNFQLSSTANPSLGSNGSLSETGRFRGDSLEPLHVKQIKKHISTPVPHDSYSVLSISSSGKNATVNEVWDSSLGQGGWNLRFARDFNDWELDQIRDMLNLLRDFKTSPEEEDLFMPSRIDAFGWIRSQQKFLFLLGKPRGGRSSLWIGFKEGVVKTFWEIVLAIFGVQWVFPESVKEGVHWRGVLFSLRLFGVARDHLRVGEASSDASFRANLVSKSWPKLPPKQRSLL</sequence>
<dbReference type="PANTHER" id="PTHR45521">
    <property type="entry name" value="TSET COMPLEX MEMBER TSTF"/>
    <property type="match status" value="1"/>
</dbReference>